<evidence type="ECO:0000256" key="5">
    <source>
        <dbReference type="ARBA" id="ARBA00022989"/>
    </source>
</evidence>
<protein>
    <submittedName>
        <fullName evidence="8">GlsB/YeaQ/YmgE family stress response membrane protein</fullName>
    </submittedName>
</protein>
<evidence type="ECO:0000256" key="4">
    <source>
        <dbReference type="ARBA" id="ARBA00022692"/>
    </source>
</evidence>
<keyword evidence="5 7" id="KW-1133">Transmembrane helix</keyword>
<comment type="subcellular location">
    <subcellularLocation>
        <location evidence="1">Cell membrane</location>
        <topology evidence="1">Multi-pass membrane protein</topology>
    </subcellularLocation>
</comment>
<dbReference type="InterPro" id="IPR037294">
    <property type="entry name" value="ABC_BtuC-like"/>
</dbReference>
<keyword evidence="9" id="KW-1185">Reference proteome</keyword>
<evidence type="ECO:0000313" key="8">
    <source>
        <dbReference type="EMBL" id="GAA4861599.1"/>
    </source>
</evidence>
<evidence type="ECO:0000256" key="6">
    <source>
        <dbReference type="ARBA" id="ARBA00023136"/>
    </source>
</evidence>
<feature type="transmembrane region" description="Helical" evidence="7">
    <location>
        <begin position="66"/>
        <end position="85"/>
    </location>
</feature>
<dbReference type="InterPro" id="IPR007341">
    <property type="entry name" value="Transgly_assoc"/>
</dbReference>
<evidence type="ECO:0000256" key="3">
    <source>
        <dbReference type="ARBA" id="ARBA00022475"/>
    </source>
</evidence>
<dbReference type="Pfam" id="PF04226">
    <property type="entry name" value="Transgly_assoc"/>
    <property type="match status" value="1"/>
</dbReference>
<evidence type="ECO:0000256" key="1">
    <source>
        <dbReference type="ARBA" id="ARBA00004651"/>
    </source>
</evidence>
<organism evidence="8 9">
    <name type="scientific">Luteimonas vadosa</name>
    <dbReference type="NCBI Taxonomy" id="1165507"/>
    <lineage>
        <taxon>Bacteria</taxon>
        <taxon>Pseudomonadati</taxon>
        <taxon>Pseudomonadota</taxon>
        <taxon>Gammaproteobacteria</taxon>
        <taxon>Lysobacterales</taxon>
        <taxon>Lysobacteraceae</taxon>
        <taxon>Luteimonas</taxon>
    </lineage>
</organism>
<dbReference type="Proteomes" id="UP001501323">
    <property type="component" value="Unassembled WGS sequence"/>
</dbReference>
<feature type="transmembrane region" description="Helical" evidence="7">
    <location>
        <begin position="34"/>
        <end position="54"/>
    </location>
</feature>
<dbReference type="PANTHER" id="PTHR33884:SF7">
    <property type="entry name" value="BSL8023 PROTEIN"/>
    <property type="match status" value="1"/>
</dbReference>
<keyword evidence="6 7" id="KW-0472">Membrane</keyword>
<name>A0ABP9DZR6_9GAMM</name>
<keyword evidence="4 7" id="KW-0812">Transmembrane</keyword>
<proteinExistence type="inferred from homology"/>
<sequence>MENLFGSSNWLYIIFIGLVVGILARLLKPGRDRMGIILTTLLGIAGALLAGWFGQVMGWYQPGQPAGFIGALLGAIVILVVVSLFRGKRRRLP</sequence>
<feature type="transmembrane region" description="Helical" evidence="7">
    <location>
        <begin position="6"/>
        <end position="27"/>
    </location>
</feature>
<dbReference type="EMBL" id="BAABJY010000002">
    <property type="protein sequence ID" value="GAA4861599.1"/>
    <property type="molecule type" value="Genomic_DNA"/>
</dbReference>
<reference evidence="9" key="1">
    <citation type="journal article" date="2019" name="Int. J. Syst. Evol. Microbiol.">
        <title>The Global Catalogue of Microorganisms (GCM) 10K type strain sequencing project: providing services to taxonomists for standard genome sequencing and annotation.</title>
        <authorList>
            <consortium name="The Broad Institute Genomics Platform"/>
            <consortium name="The Broad Institute Genome Sequencing Center for Infectious Disease"/>
            <person name="Wu L."/>
            <person name="Ma J."/>
        </authorList>
    </citation>
    <scope>NUCLEOTIDE SEQUENCE [LARGE SCALE GENOMIC DNA]</scope>
    <source>
        <strain evidence="9">JCM 18392</strain>
    </source>
</reference>
<comment type="caution">
    <text evidence="8">The sequence shown here is derived from an EMBL/GenBank/DDBJ whole genome shotgun (WGS) entry which is preliminary data.</text>
</comment>
<gene>
    <name evidence="8" type="ORF">GCM10023332_11980</name>
</gene>
<comment type="similarity">
    <text evidence="2">Belongs to the UPF0410 family.</text>
</comment>
<dbReference type="RefSeq" id="WP_345294619.1">
    <property type="nucleotide sequence ID" value="NZ_BAABJY010000002.1"/>
</dbReference>
<dbReference type="Gene3D" id="1.10.3470.10">
    <property type="entry name" value="ABC transporter involved in vitamin B12 uptake, BtuC"/>
    <property type="match status" value="1"/>
</dbReference>
<evidence type="ECO:0000256" key="2">
    <source>
        <dbReference type="ARBA" id="ARBA00011006"/>
    </source>
</evidence>
<evidence type="ECO:0000256" key="7">
    <source>
        <dbReference type="SAM" id="Phobius"/>
    </source>
</evidence>
<dbReference type="PANTHER" id="PTHR33884">
    <property type="entry name" value="UPF0410 PROTEIN YMGE"/>
    <property type="match status" value="1"/>
</dbReference>
<accession>A0ABP9DZR6</accession>
<dbReference type="SUPFAM" id="SSF81345">
    <property type="entry name" value="ABC transporter involved in vitamin B12 uptake, BtuC"/>
    <property type="match status" value="1"/>
</dbReference>
<keyword evidence="3" id="KW-1003">Cell membrane</keyword>
<evidence type="ECO:0000313" key="9">
    <source>
        <dbReference type="Proteomes" id="UP001501323"/>
    </source>
</evidence>